<feature type="compositionally biased region" description="Gly residues" evidence="2">
    <location>
        <begin position="326"/>
        <end position="335"/>
    </location>
</feature>
<evidence type="ECO:0000256" key="1">
    <source>
        <dbReference type="ARBA" id="ARBA00005536"/>
    </source>
</evidence>
<keyword evidence="4" id="KW-1185">Reference proteome</keyword>
<comment type="similarity">
    <text evidence="1">Belongs to the IST1 family.</text>
</comment>
<dbReference type="PANTHER" id="PTHR12161">
    <property type="entry name" value="IST1 FAMILY MEMBER"/>
    <property type="match status" value="1"/>
</dbReference>
<accession>A0A9W6BMP6</accession>
<dbReference type="GO" id="GO:0015031">
    <property type="term" value="P:protein transport"/>
    <property type="evidence" value="ECO:0007669"/>
    <property type="project" value="InterPro"/>
</dbReference>
<dbReference type="InterPro" id="IPR042277">
    <property type="entry name" value="IST1-like"/>
</dbReference>
<dbReference type="FunFam" id="1.20.1260.60:FF:000002">
    <property type="entry name" value="Vacuolar protein sorting-associated protein IST1"/>
    <property type="match status" value="1"/>
</dbReference>
<dbReference type="Gene3D" id="1.20.1260.60">
    <property type="entry name" value="Vacuolar protein sorting-associated protein Ist1"/>
    <property type="match status" value="1"/>
</dbReference>
<dbReference type="OrthoDB" id="29853at2759"/>
<dbReference type="AlphaFoldDB" id="A0A9W6BMP6"/>
<evidence type="ECO:0000313" key="4">
    <source>
        <dbReference type="Proteomes" id="UP001165080"/>
    </source>
</evidence>
<dbReference type="PANTHER" id="PTHR12161:SF5">
    <property type="entry name" value="IST1 HOMOLOG"/>
    <property type="match status" value="1"/>
</dbReference>
<protein>
    <recommendedName>
        <fullName evidence="5">IST1-like protein</fullName>
    </recommendedName>
</protein>
<dbReference type="InterPro" id="IPR005061">
    <property type="entry name" value="Ist1"/>
</dbReference>
<comment type="caution">
    <text evidence="3">The sequence shown here is derived from an EMBL/GenBank/DDBJ whole genome shotgun (WGS) entry which is preliminary data.</text>
</comment>
<organism evidence="3 4">
    <name type="scientific">Pleodorina starrii</name>
    <dbReference type="NCBI Taxonomy" id="330485"/>
    <lineage>
        <taxon>Eukaryota</taxon>
        <taxon>Viridiplantae</taxon>
        <taxon>Chlorophyta</taxon>
        <taxon>core chlorophytes</taxon>
        <taxon>Chlorophyceae</taxon>
        <taxon>CS clade</taxon>
        <taxon>Chlamydomonadales</taxon>
        <taxon>Volvocaceae</taxon>
        <taxon>Pleodorina</taxon>
    </lineage>
</organism>
<reference evidence="3 4" key="1">
    <citation type="journal article" date="2023" name="Commun. Biol.">
        <title>Reorganization of the ancestral sex-determining regions during the evolution of trioecy in Pleodorina starrii.</title>
        <authorList>
            <person name="Takahashi K."/>
            <person name="Suzuki S."/>
            <person name="Kawai-Toyooka H."/>
            <person name="Yamamoto K."/>
            <person name="Hamaji T."/>
            <person name="Ootsuki R."/>
            <person name="Yamaguchi H."/>
            <person name="Kawachi M."/>
            <person name="Higashiyama T."/>
            <person name="Nozaki H."/>
        </authorList>
    </citation>
    <scope>NUCLEOTIDE SEQUENCE [LARGE SCALE GENOMIC DNA]</scope>
    <source>
        <strain evidence="3 4">NIES-4479</strain>
    </source>
</reference>
<evidence type="ECO:0008006" key="5">
    <source>
        <dbReference type="Google" id="ProtNLM"/>
    </source>
</evidence>
<feature type="compositionally biased region" description="Low complexity" evidence="2">
    <location>
        <begin position="403"/>
        <end position="417"/>
    </location>
</feature>
<dbReference type="EMBL" id="BRXU01000009">
    <property type="protein sequence ID" value="GLC54171.1"/>
    <property type="molecule type" value="Genomic_DNA"/>
</dbReference>
<evidence type="ECO:0000313" key="3">
    <source>
        <dbReference type="EMBL" id="GLC54171.1"/>
    </source>
</evidence>
<evidence type="ECO:0000256" key="2">
    <source>
        <dbReference type="SAM" id="MobiDB-lite"/>
    </source>
</evidence>
<dbReference type="Pfam" id="PF03398">
    <property type="entry name" value="Ist1"/>
    <property type="match status" value="1"/>
</dbReference>
<feature type="compositionally biased region" description="Pro residues" evidence="2">
    <location>
        <begin position="418"/>
        <end position="454"/>
    </location>
</feature>
<sequence>MFGSKFNQAKCETTSRLCVQRIRLIRNKKTLQLKQSQKDIAELLRSGKQEYARIRVEGVIREKLLLQAYEILELYLELLTVRTQLIAKTKELPRDMMEAVSSIIYAAQRISDLPELSTLRALFASKYGKEYATEAAADATASRWQVNANLIRCLLVEAPQPEEKLEMLSEIAQEHGVEWDLSTAAREMGVGTGTSAGLLGNTRAHGLNGAPAAAAGAAAPAAAAAGSYPHITPAPVVGGSAQYANAQQAAVAAAAAAAQANAAAQYAAQVASMASSVPHGAHPAVLGNGIASAQQQQQAWQSPPALLMPDMAQHGLPQPPQPSIGGPSGGGGGAAIGRSIPSPPPPPSLHDEAAAAAAVAALPPPPASSDGVSSSGGSVGGYLVRSNSDIRRAYDAAPGPPTKGGAPSVSSSVDAAPPTLPAVAPPLPPPPASAPAPPSPPPEKQQPSAPPPPQVRSNALRIYEGPLKDGSGSLED</sequence>
<feature type="region of interest" description="Disordered" evidence="2">
    <location>
        <begin position="310"/>
        <end position="476"/>
    </location>
</feature>
<gene>
    <name evidence="3" type="primary">PLESTMB000086</name>
    <name evidence="3" type="ORF">PLESTB_000831300</name>
</gene>
<name>A0A9W6BMP6_9CHLO</name>
<proteinExistence type="inferred from homology"/>
<dbReference type="Proteomes" id="UP001165080">
    <property type="component" value="Unassembled WGS sequence"/>
</dbReference>